<accession>A0A6D2K682</accession>
<reference evidence="2" key="1">
    <citation type="submission" date="2020-01" db="EMBL/GenBank/DDBJ databases">
        <authorList>
            <person name="Mishra B."/>
        </authorList>
    </citation>
    <scope>NUCLEOTIDE SEQUENCE [LARGE SCALE GENOMIC DNA]</scope>
</reference>
<dbReference type="AlphaFoldDB" id="A0A6D2K682"/>
<protein>
    <submittedName>
        <fullName evidence="2">Uncharacterized protein</fullName>
    </submittedName>
</protein>
<dbReference type="EMBL" id="CACVBM020001428">
    <property type="protein sequence ID" value="CAA7049742.1"/>
    <property type="molecule type" value="Genomic_DNA"/>
</dbReference>
<evidence type="ECO:0000313" key="2">
    <source>
        <dbReference type="EMBL" id="CAA7049742.1"/>
    </source>
</evidence>
<name>A0A6D2K682_9BRAS</name>
<gene>
    <name evidence="2" type="ORF">MERR_LOCUS36977</name>
</gene>
<organism evidence="2 3">
    <name type="scientific">Microthlaspi erraticum</name>
    <dbReference type="NCBI Taxonomy" id="1685480"/>
    <lineage>
        <taxon>Eukaryota</taxon>
        <taxon>Viridiplantae</taxon>
        <taxon>Streptophyta</taxon>
        <taxon>Embryophyta</taxon>
        <taxon>Tracheophyta</taxon>
        <taxon>Spermatophyta</taxon>
        <taxon>Magnoliopsida</taxon>
        <taxon>eudicotyledons</taxon>
        <taxon>Gunneridae</taxon>
        <taxon>Pentapetalae</taxon>
        <taxon>rosids</taxon>
        <taxon>malvids</taxon>
        <taxon>Brassicales</taxon>
        <taxon>Brassicaceae</taxon>
        <taxon>Coluteocarpeae</taxon>
        <taxon>Microthlaspi</taxon>
    </lineage>
</organism>
<feature type="region of interest" description="Disordered" evidence="1">
    <location>
        <begin position="1"/>
        <end position="24"/>
    </location>
</feature>
<sequence>MNKGGTDEKRQRVEERDRASEREIARTLALGKEALLDSDSDEKRHRVEERERVKEKLRELWRKKRIRDQDPSMEAAQGFWGESERESG</sequence>
<feature type="region of interest" description="Disordered" evidence="1">
    <location>
        <begin position="64"/>
        <end position="88"/>
    </location>
</feature>
<keyword evidence="3" id="KW-1185">Reference proteome</keyword>
<comment type="caution">
    <text evidence="2">The sequence shown here is derived from an EMBL/GenBank/DDBJ whole genome shotgun (WGS) entry which is preliminary data.</text>
</comment>
<evidence type="ECO:0000256" key="1">
    <source>
        <dbReference type="SAM" id="MobiDB-lite"/>
    </source>
</evidence>
<evidence type="ECO:0000313" key="3">
    <source>
        <dbReference type="Proteomes" id="UP000467841"/>
    </source>
</evidence>
<proteinExistence type="predicted"/>
<dbReference type="Proteomes" id="UP000467841">
    <property type="component" value="Unassembled WGS sequence"/>
</dbReference>